<comment type="caution">
    <text evidence="1">The sequence shown here is derived from an EMBL/GenBank/DDBJ whole genome shotgun (WGS) entry which is preliminary data.</text>
</comment>
<dbReference type="AlphaFoldDB" id="A0ABD5YMG2"/>
<organism evidence="1 2">
    <name type="scientific">Halocatena marina</name>
    <dbReference type="NCBI Taxonomy" id="2934937"/>
    <lineage>
        <taxon>Archaea</taxon>
        <taxon>Methanobacteriati</taxon>
        <taxon>Methanobacteriota</taxon>
        <taxon>Stenosarchaea group</taxon>
        <taxon>Halobacteria</taxon>
        <taxon>Halobacteriales</taxon>
        <taxon>Natronomonadaceae</taxon>
        <taxon>Halocatena</taxon>
    </lineage>
</organism>
<gene>
    <name evidence="1" type="ORF">ACFQL7_11460</name>
</gene>
<name>A0ABD5YMG2_9EURY</name>
<dbReference type="RefSeq" id="WP_264556095.1">
    <property type="nucleotide sequence ID" value="NZ_CP109979.1"/>
</dbReference>
<proteinExistence type="predicted"/>
<dbReference type="Proteomes" id="UP001596417">
    <property type="component" value="Unassembled WGS sequence"/>
</dbReference>
<evidence type="ECO:0000313" key="1">
    <source>
        <dbReference type="EMBL" id="MFC7190408.1"/>
    </source>
</evidence>
<evidence type="ECO:0000313" key="2">
    <source>
        <dbReference type="Proteomes" id="UP001596417"/>
    </source>
</evidence>
<reference evidence="1 2" key="1">
    <citation type="journal article" date="2019" name="Int. J. Syst. Evol. Microbiol.">
        <title>The Global Catalogue of Microorganisms (GCM) 10K type strain sequencing project: providing services to taxonomists for standard genome sequencing and annotation.</title>
        <authorList>
            <consortium name="The Broad Institute Genomics Platform"/>
            <consortium name="The Broad Institute Genome Sequencing Center for Infectious Disease"/>
            <person name="Wu L."/>
            <person name="Ma J."/>
        </authorList>
    </citation>
    <scope>NUCLEOTIDE SEQUENCE [LARGE SCALE GENOMIC DNA]</scope>
    <source>
        <strain evidence="1 2">RDMS1</strain>
    </source>
</reference>
<accession>A0ABD5YMG2</accession>
<sequence length="74" mass="8621">MGEDERKRVHIELTEDEYESLRQIAIERGVTVEEVASEAVDRLLVRQRRAIDDTFSILDDRRDGVTLTDGGYRR</sequence>
<protein>
    <recommendedName>
        <fullName evidence="3">Ribbon-helix-helix protein CopG domain-containing protein</fullName>
    </recommendedName>
</protein>
<dbReference type="EMBL" id="JBHTAX010000001">
    <property type="protein sequence ID" value="MFC7190408.1"/>
    <property type="molecule type" value="Genomic_DNA"/>
</dbReference>
<evidence type="ECO:0008006" key="3">
    <source>
        <dbReference type="Google" id="ProtNLM"/>
    </source>
</evidence>
<dbReference type="GeneID" id="76200011"/>
<keyword evidence="2" id="KW-1185">Reference proteome</keyword>